<dbReference type="PROSITE" id="PS50102">
    <property type="entry name" value="RRM"/>
    <property type="match status" value="1"/>
</dbReference>
<feature type="compositionally biased region" description="Basic residues" evidence="3">
    <location>
        <begin position="892"/>
        <end position="947"/>
    </location>
</feature>
<dbReference type="FunFam" id="3.30.70.330:FF:000177">
    <property type="entry name" value="U2 snRNP-associated SURP motif-containing protein-like isoform X2"/>
    <property type="match status" value="1"/>
</dbReference>
<dbReference type="PANTHER" id="PTHR23140:SF0">
    <property type="entry name" value="U2 SNRNP-ASSOCIATED SURP MOTIF-CONTAINING PROTEIN"/>
    <property type="match status" value="1"/>
</dbReference>
<dbReference type="SMART" id="SM00648">
    <property type="entry name" value="SWAP"/>
    <property type="match status" value="1"/>
</dbReference>
<feature type="compositionally biased region" description="Basic and acidic residues" evidence="3">
    <location>
        <begin position="49"/>
        <end position="64"/>
    </location>
</feature>
<dbReference type="InterPro" id="IPR012677">
    <property type="entry name" value="Nucleotide-bd_a/b_plait_sf"/>
</dbReference>
<reference evidence="7 8" key="1">
    <citation type="journal article" date="2022" name="Nat. Ecol. Evol.">
        <title>A masculinizing supergene underlies an exaggerated male reproductive morph in a spider.</title>
        <authorList>
            <person name="Hendrickx F."/>
            <person name="De Corte Z."/>
            <person name="Sonet G."/>
            <person name="Van Belleghem S.M."/>
            <person name="Kostlbacher S."/>
            <person name="Vangestel C."/>
        </authorList>
    </citation>
    <scope>NUCLEOTIDE SEQUENCE [LARGE SCALE GENOMIC DNA]</scope>
    <source>
        <strain evidence="7">W744_W776</strain>
    </source>
</reference>
<dbReference type="InterPro" id="IPR035967">
    <property type="entry name" value="SWAP/Surp_sf"/>
</dbReference>
<dbReference type="InterPro" id="IPR000504">
    <property type="entry name" value="RRM_dom"/>
</dbReference>
<feature type="compositionally biased region" description="Basic and acidic residues" evidence="3">
    <location>
        <begin position="124"/>
        <end position="146"/>
    </location>
</feature>
<dbReference type="FunFam" id="1.10.10.790:FF:000006">
    <property type="entry name" value="U2 snRNP-associated SURP motif-containing protein isoform X1"/>
    <property type="match status" value="1"/>
</dbReference>
<dbReference type="EMBL" id="JAFNEN010000108">
    <property type="protein sequence ID" value="KAG8194154.1"/>
    <property type="molecule type" value="Genomic_DNA"/>
</dbReference>
<feature type="domain" description="SURP motif" evidence="5">
    <location>
        <begin position="377"/>
        <end position="420"/>
    </location>
</feature>
<feature type="region of interest" description="Disordered" evidence="3">
    <location>
        <begin position="22"/>
        <end position="64"/>
    </location>
</feature>
<dbReference type="SUPFAM" id="SSF109905">
    <property type="entry name" value="Surp module (SWAP domain)"/>
    <property type="match status" value="1"/>
</dbReference>
<evidence type="ECO:0000313" key="8">
    <source>
        <dbReference type="Proteomes" id="UP000827092"/>
    </source>
</evidence>
<dbReference type="InterPro" id="IPR047488">
    <property type="entry name" value="SR140_cwf21"/>
</dbReference>
<dbReference type="Pfam" id="PF08312">
    <property type="entry name" value="cwf21"/>
    <property type="match status" value="1"/>
</dbReference>
<dbReference type="SUPFAM" id="SSF48464">
    <property type="entry name" value="ENTH/VHS domain"/>
    <property type="match status" value="1"/>
</dbReference>
<feature type="compositionally biased region" description="Basic and acidic residues" evidence="3">
    <location>
        <begin position="779"/>
        <end position="809"/>
    </location>
</feature>
<proteinExistence type="predicted"/>
<dbReference type="CDD" id="cd21370">
    <property type="entry name" value="cwf21_SR140"/>
    <property type="match status" value="1"/>
</dbReference>
<keyword evidence="8" id="KW-1185">Reference proteome</keyword>
<dbReference type="Gene3D" id="3.30.70.330">
    <property type="match status" value="1"/>
</dbReference>
<dbReference type="PROSITE" id="PS51391">
    <property type="entry name" value="CID"/>
    <property type="match status" value="1"/>
</dbReference>
<gene>
    <name evidence="7" type="ORF">JTE90_000992</name>
</gene>
<organism evidence="7 8">
    <name type="scientific">Oedothorax gibbosus</name>
    <dbReference type="NCBI Taxonomy" id="931172"/>
    <lineage>
        <taxon>Eukaryota</taxon>
        <taxon>Metazoa</taxon>
        <taxon>Ecdysozoa</taxon>
        <taxon>Arthropoda</taxon>
        <taxon>Chelicerata</taxon>
        <taxon>Arachnida</taxon>
        <taxon>Araneae</taxon>
        <taxon>Araneomorphae</taxon>
        <taxon>Entelegynae</taxon>
        <taxon>Araneoidea</taxon>
        <taxon>Linyphiidae</taxon>
        <taxon>Erigoninae</taxon>
        <taxon>Oedothorax</taxon>
    </lineage>
</organism>
<evidence type="ECO:0000313" key="7">
    <source>
        <dbReference type="EMBL" id="KAG8194154.1"/>
    </source>
</evidence>
<evidence type="ECO:0000259" key="4">
    <source>
        <dbReference type="PROSITE" id="PS50102"/>
    </source>
</evidence>
<dbReference type="GO" id="GO:0005634">
    <property type="term" value="C:nucleus"/>
    <property type="evidence" value="ECO:0007669"/>
    <property type="project" value="TreeGrafter"/>
</dbReference>
<feature type="domain" description="CID" evidence="6">
    <location>
        <begin position="484"/>
        <end position="629"/>
    </location>
</feature>
<dbReference type="SMART" id="SM00582">
    <property type="entry name" value="RPR"/>
    <property type="match status" value="1"/>
</dbReference>
<dbReference type="Pfam" id="PF01805">
    <property type="entry name" value="Surp"/>
    <property type="match status" value="1"/>
</dbReference>
<evidence type="ECO:0000256" key="1">
    <source>
        <dbReference type="ARBA" id="ARBA00022884"/>
    </source>
</evidence>
<dbReference type="Gene3D" id="1.10.10.790">
    <property type="entry name" value="Surp module"/>
    <property type="match status" value="1"/>
</dbReference>
<feature type="region of interest" description="Disordered" evidence="3">
    <location>
        <begin position="744"/>
        <end position="947"/>
    </location>
</feature>
<feature type="compositionally biased region" description="Low complexity" evidence="3">
    <location>
        <begin position="867"/>
        <end position="881"/>
    </location>
</feature>
<feature type="compositionally biased region" description="Basic and acidic residues" evidence="3">
    <location>
        <begin position="823"/>
        <end position="844"/>
    </location>
</feature>
<dbReference type="SMART" id="SM01115">
    <property type="entry name" value="cwf21"/>
    <property type="match status" value="1"/>
</dbReference>
<dbReference type="InterPro" id="IPR051485">
    <property type="entry name" value="SR-CTD_assoc_factor"/>
</dbReference>
<dbReference type="Pfam" id="PF00076">
    <property type="entry name" value="RRM_1"/>
    <property type="match status" value="1"/>
</dbReference>
<dbReference type="InterPro" id="IPR006569">
    <property type="entry name" value="CID_dom"/>
</dbReference>
<dbReference type="Gene3D" id="1.25.40.90">
    <property type="match status" value="1"/>
</dbReference>
<evidence type="ECO:0000256" key="3">
    <source>
        <dbReference type="SAM" id="MobiDB-lite"/>
    </source>
</evidence>
<feature type="domain" description="RRM" evidence="4">
    <location>
        <begin position="223"/>
        <end position="304"/>
    </location>
</feature>
<evidence type="ECO:0008006" key="9">
    <source>
        <dbReference type="Google" id="ProtNLM"/>
    </source>
</evidence>
<dbReference type="InterPro" id="IPR008942">
    <property type="entry name" value="ENTH_VHS"/>
</dbReference>
<dbReference type="SMART" id="SM00360">
    <property type="entry name" value="RRM"/>
    <property type="match status" value="1"/>
</dbReference>
<dbReference type="InterPro" id="IPR013170">
    <property type="entry name" value="mRNA_splic_Cwf21_dom"/>
</dbReference>
<accession>A0AAV6VDQ3</accession>
<evidence type="ECO:0000259" key="6">
    <source>
        <dbReference type="PROSITE" id="PS51391"/>
    </source>
</evidence>
<dbReference type="Pfam" id="PF04818">
    <property type="entry name" value="CID"/>
    <property type="match status" value="1"/>
</dbReference>
<keyword evidence="1 2" id="KW-0694">RNA-binding</keyword>
<feature type="region of interest" description="Disordered" evidence="3">
    <location>
        <begin position="636"/>
        <end position="669"/>
    </location>
</feature>
<dbReference type="SUPFAM" id="SSF54928">
    <property type="entry name" value="RNA-binding domain, RBD"/>
    <property type="match status" value="1"/>
</dbReference>
<protein>
    <recommendedName>
        <fullName evidence="9">U2 snRNP-associated SURP motif-containing protein</fullName>
    </recommendedName>
</protein>
<name>A0AAV6VDQ3_9ARAC</name>
<feature type="region of interest" description="Disordered" evidence="3">
    <location>
        <begin position="120"/>
        <end position="155"/>
    </location>
</feature>
<dbReference type="AlphaFoldDB" id="A0AAV6VDQ3"/>
<comment type="caution">
    <text evidence="7">The sequence shown here is derived from an EMBL/GenBank/DDBJ whole genome shotgun (WGS) entry which is preliminary data.</text>
</comment>
<dbReference type="InterPro" id="IPR000061">
    <property type="entry name" value="Surp"/>
</dbReference>
<dbReference type="InterPro" id="IPR035009">
    <property type="entry name" value="SR140_RRM"/>
</dbReference>
<dbReference type="GO" id="GO:0006396">
    <property type="term" value="P:RNA processing"/>
    <property type="evidence" value="ECO:0007669"/>
    <property type="project" value="InterPro"/>
</dbReference>
<dbReference type="GO" id="GO:0003723">
    <property type="term" value="F:RNA binding"/>
    <property type="evidence" value="ECO:0007669"/>
    <property type="project" value="UniProtKB-UniRule"/>
</dbReference>
<dbReference type="PANTHER" id="PTHR23140">
    <property type="entry name" value="RNA PROCESSING PROTEIN LD23810P"/>
    <property type="match status" value="1"/>
</dbReference>
<dbReference type="InterPro" id="IPR035979">
    <property type="entry name" value="RBD_domain_sf"/>
</dbReference>
<sequence length="947" mass="108458">MESNQVSRSNTQKSHLKYFLMSAPKGGESPTRGQKMKAFNIYPVGKKGAKPEPEKKIRDPKLKCSEEEKAAAEVYEEFLASFDEPAKHGKLFVRGTVINAGSGEEKPTVQTGKLYKPPKLTEAIIKKPPEERIETPKEKLDRLEKQNKKREKEKKKSNLELFKEELRMIQEEREERHRLKTVVKEQTKISRPFESVEPPQTRIGDDYKYPSYGSYDTGDPSTTNLYLGNLNPKMTEQQLCEVFGRFGPLASVKIMWPRSDEERARGRNCGFVAFMNRKDGERAMKNLNGKDVMSFEMKLGWGKAVPIPPHPIYIPPAMVELTLPPPPSGLPFNAQLDKKDRHKLWPGEPETKESFEQLLSNAVVKVVIPTERSLLCLIHRMIEFVVREGPMFEAMIMNREINNPMFRFLFDNQSPAHVYYRWRLYSILKGDHPNKWRTEEFCMFKNGSQWKPPPLNPYLQGMPEELVEVPAAIQRPIEPKKGSLSESQRDKFEDLLRGLTPEKYKIAEAMIYCIDHAEAAEEIIDTIAEAIAIPEAPLYKKIARLYLVSDILHNCTVKVANASFFRKGFQAKLPDIFKDLHEIFQNIEGRLKAEQFKQRVVSCFRAWEDWAIYPSEFLIKLQNLFLGLITSVREGNEDSNSSDATPKADAEQSADDIDGVPLPTDDIDGVPLDGVPVAEENVDIDGVPLNDDLDGQPLDDSLSQETNVMASKFKPSKWETVDPETVEAQAITTSKWDLLEQNDQEQVDDIDGQPLDDTASTQDEQEDDNSRDSSIVEVYKVDNNEQRRAKLREVEVKVMKYQDELESGRRSRKQSMKFSEQVEYYRQKLLKKIERDGRSETSDRGHKRHKSPSRTHSVSSDEADTGSSSHYSSSRKISPRSVALTPSESSHSPHKPYRSHSPKKSRRSRSRSPKRSSRRSRSKSPYKRRLSPGSPHSRRHKSKKSRH</sequence>
<dbReference type="CDD" id="cd12223">
    <property type="entry name" value="RRM_SR140"/>
    <property type="match status" value="1"/>
</dbReference>
<dbReference type="PROSITE" id="PS50128">
    <property type="entry name" value="SURP"/>
    <property type="match status" value="1"/>
</dbReference>
<evidence type="ECO:0000256" key="2">
    <source>
        <dbReference type="PROSITE-ProRule" id="PRU00176"/>
    </source>
</evidence>
<dbReference type="Proteomes" id="UP000827092">
    <property type="component" value="Unassembled WGS sequence"/>
</dbReference>
<dbReference type="Gene3D" id="6.10.140.420">
    <property type="match status" value="1"/>
</dbReference>
<evidence type="ECO:0000259" key="5">
    <source>
        <dbReference type="PROSITE" id="PS50128"/>
    </source>
</evidence>